<dbReference type="Proteomes" id="UP000438429">
    <property type="component" value="Unassembled WGS sequence"/>
</dbReference>
<evidence type="ECO:0000313" key="3">
    <source>
        <dbReference type="Proteomes" id="UP000438429"/>
    </source>
</evidence>
<feature type="compositionally biased region" description="Low complexity" evidence="1">
    <location>
        <begin position="65"/>
        <end position="74"/>
    </location>
</feature>
<organism evidence="2 3">
    <name type="scientific">Scophthalmus maximus</name>
    <name type="common">Turbot</name>
    <name type="synonym">Psetta maxima</name>
    <dbReference type="NCBI Taxonomy" id="52904"/>
    <lineage>
        <taxon>Eukaryota</taxon>
        <taxon>Metazoa</taxon>
        <taxon>Chordata</taxon>
        <taxon>Craniata</taxon>
        <taxon>Vertebrata</taxon>
        <taxon>Euteleostomi</taxon>
        <taxon>Actinopterygii</taxon>
        <taxon>Neopterygii</taxon>
        <taxon>Teleostei</taxon>
        <taxon>Neoteleostei</taxon>
        <taxon>Acanthomorphata</taxon>
        <taxon>Carangaria</taxon>
        <taxon>Pleuronectiformes</taxon>
        <taxon>Pleuronectoidei</taxon>
        <taxon>Scophthalmidae</taxon>
        <taxon>Scophthalmus</taxon>
    </lineage>
</organism>
<feature type="region of interest" description="Disordered" evidence="1">
    <location>
        <begin position="56"/>
        <end position="76"/>
    </location>
</feature>
<reference evidence="2 3" key="1">
    <citation type="submission" date="2019-06" db="EMBL/GenBank/DDBJ databases">
        <title>Draft genomes of female and male turbot (Scophthalmus maximus).</title>
        <authorList>
            <person name="Xu H."/>
            <person name="Xu X.-W."/>
            <person name="Shao C."/>
            <person name="Chen S."/>
        </authorList>
    </citation>
    <scope>NUCLEOTIDE SEQUENCE [LARGE SCALE GENOMIC DNA]</scope>
    <source>
        <strain evidence="2">Ysfricsl-2016a</strain>
        <tissue evidence="2">Blood</tissue>
    </source>
</reference>
<dbReference type="AlphaFoldDB" id="A0A6A4TGP9"/>
<protein>
    <submittedName>
        <fullName evidence="2">Uncharacterized protein</fullName>
    </submittedName>
</protein>
<accession>A0A6A4TGP9</accession>
<proteinExistence type="predicted"/>
<gene>
    <name evidence="2" type="ORF">F2P81_004287</name>
</gene>
<evidence type="ECO:0000313" key="2">
    <source>
        <dbReference type="EMBL" id="KAF0042950.1"/>
    </source>
</evidence>
<evidence type="ECO:0000256" key="1">
    <source>
        <dbReference type="SAM" id="MobiDB-lite"/>
    </source>
</evidence>
<dbReference type="EMBL" id="VEVO01000004">
    <property type="protein sequence ID" value="KAF0042950.1"/>
    <property type="molecule type" value="Genomic_DNA"/>
</dbReference>
<comment type="caution">
    <text evidence="2">The sequence shown here is derived from an EMBL/GenBank/DDBJ whole genome shotgun (WGS) entry which is preliminary data.</text>
</comment>
<sequence>MSGDRDGDGKKKKKKKKRILDHSSLSFFSFSLAWRFPLCVLRGSFTAVTVHMLSGKHERDEDPLSPSSTTTEPPVAGGVFCVDGPGSAQDVSVCEAVRARIRLNSSAEC</sequence>
<name>A0A6A4TGP9_SCOMX</name>